<dbReference type="NCBIfam" id="TIGR04183">
    <property type="entry name" value="Por_Secre_tail"/>
    <property type="match status" value="1"/>
</dbReference>
<evidence type="ECO:0000259" key="1">
    <source>
        <dbReference type="Pfam" id="PF18962"/>
    </source>
</evidence>
<dbReference type="InterPro" id="IPR026444">
    <property type="entry name" value="Secre_tail"/>
</dbReference>
<dbReference type="RefSeq" id="WP_139012814.1">
    <property type="nucleotide sequence ID" value="NZ_VBSN01000039.1"/>
</dbReference>
<keyword evidence="3" id="KW-1185">Reference proteome</keyword>
<evidence type="ECO:0000313" key="2">
    <source>
        <dbReference type="EMBL" id="KAA6438982.1"/>
    </source>
</evidence>
<name>A0A5M8QYB2_9BACT</name>
<sequence>MKFLLKLIYVCGLFGLFAAKSDDNRPENQSAVASQVICAGRTWTHDEFLGNFNGKGVYTIIHENRIYIRWDGNSDPSRIRSAFDNTAILLHLDTNRFPNDAQGNYAVNHCVNGVDPSTMSTGYLKPAIGNAIPCNNKLITDNLLLGTYVGTDRVKTYQFARIVDGLLRINFRRDLNNYNPNAFSLGLIQQTIAGENGSYMNPDLGFQLNYLEVQSCFWGDVPKYPDSVVGEMPNCASGPTLGTISNISQTGLRFAYSGSGVPNIDWRIKSNGTIVRSAKTGSLGSNTVDISFASLASGNYVLEIEGGDCVSSISSKSFTISTGPVNCLAGPNLLSISNITPTSLRFLFHGNGVPTIDWKIKSNGTTVRSARTPQLTSANVDINFASLTPGNYTMEIQGGDCISGVSSQSFKIAEPLPIHLVSFEGTALQNGIELSWTVVSEKNGQGFEILRLDEQAKTSEVIGKLALSEKPAGEYRFVDANPRAGTNYYQLKQIDTDGTFTKSRIISVEFNHIYELMAAPNPARDYIDVSYSARIAGMSDFDIYNVAGIRVSSSKQSLKKGHNSSKINISGLADGHYILKISYGDQSQNLRFIKVH</sequence>
<dbReference type="Pfam" id="PF18962">
    <property type="entry name" value="Por_Secre_tail"/>
    <property type="match status" value="1"/>
</dbReference>
<gene>
    <name evidence="2" type="ORF">FEM33_14865</name>
</gene>
<dbReference type="EMBL" id="VBSN01000039">
    <property type="protein sequence ID" value="KAA6438982.1"/>
    <property type="molecule type" value="Genomic_DNA"/>
</dbReference>
<dbReference type="Proteomes" id="UP000323994">
    <property type="component" value="Unassembled WGS sequence"/>
</dbReference>
<accession>A0A5M8QYB2</accession>
<proteinExistence type="predicted"/>
<evidence type="ECO:0000313" key="3">
    <source>
        <dbReference type="Proteomes" id="UP000323994"/>
    </source>
</evidence>
<dbReference type="AlphaFoldDB" id="A0A5M8QYB2"/>
<dbReference type="InterPro" id="IPR013783">
    <property type="entry name" value="Ig-like_fold"/>
</dbReference>
<dbReference type="Gene3D" id="2.60.40.10">
    <property type="entry name" value="Immunoglobulins"/>
    <property type="match status" value="1"/>
</dbReference>
<feature type="domain" description="Secretion system C-terminal sorting" evidence="1">
    <location>
        <begin position="520"/>
        <end position="588"/>
    </location>
</feature>
<comment type="caution">
    <text evidence="2">The sequence shown here is derived from an EMBL/GenBank/DDBJ whole genome shotgun (WGS) entry which is preliminary data.</text>
</comment>
<dbReference type="OrthoDB" id="903973at2"/>
<organism evidence="2 3">
    <name type="scientific">Dyadobacter flavalbus</name>
    <dbReference type="NCBI Taxonomy" id="2579942"/>
    <lineage>
        <taxon>Bacteria</taxon>
        <taxon>Pseudomonadati</taxon>
        <taxon>Bacteroidota</taxon>
        <taxon>Cytophagia</taxon>
        <taxon>Cytophagales</taxon>
        <taxon>Spirosomataceae</taxon>
        <taxon>Dyadobacter</taxon>
    </lineage>
</organism>
<reference evidence="2 3" key="1">
    <citation type="submission" date="2019-05" db="EMBL/GenBank/DDBJ databases">
        <authorList>
            <person name="Qu J.-H."/>
        </authorList>
    </citation>
    <scope>NUCLEOTIDE SEQUENCE [LARGE SCALE GENOMIC DNA]</scope>
    <source>
        <strain evidence="2 3">NS28</strain>
    </source>
</reference>
<protein>
    <submittedName>
        <fullName evidence="2">T9SS type A sorting domain-containing protein</fullName>
    </submittedName>
</protein>